<organism evidence="2 3">
    <name type="scientific">Parashewanella spongiae</name>
    <dbReference type="NCBI Taxonomy" id="342950"/>
    <lineage>
        <taxon>Bacteria</taxon>
        <taxon>Pseudomonadati</taxon>
        <taxon>Pseudomonadota</taxon>
        <taxon>Gammaproteobacteria</taxon>
        <taxon>Alteromonadales</taxon>
        <taxon>Shewanellaceae</taxon>
        <taxon>Parashewanella</taxon>
    </lineage>
</organism>
<dbReference type="RefSeq" id="WP_121853781.1">
    <property type="nucleotide sequence ID" value="NZ_CP037952.1"/>
</dbReference>
<feature type="chain" id="PRO_5017324607" evidence="1">
    <location>
        <begin position="18"/>
        <end position="169"/>
    </location>
</feature>
<reference evidence="2 3" key="1">
    <citation type="submission" date="2018-09" db="EMBL/GenBank/DDBJ databases">
        <title>Phylogeny of the Shewanellaceae, and recommendation for two new genera, Pseudoshewanella and Parashewanella.</title>
        <authorList>
            <person name="Wang G."/>
        </authorList>
    </citation>
    <scope>NUCLEOTIDE SEQUENCE [LARGE SCALE GENOMIC DNA]</scope>
    <source>
        <strain evidence="2 3">KCTC 22492</strain>
    </source>
</reference>
<proteinExistence type="predicted"/>
<evidence type="ECO:0000313" key="2">
    <source>
        <dbReference type="EMBL" id="RJY13194.1"/>
    </source>
</evidence>
<dbReference type="Proteomes" id="UP000273022">
    <property type="component" value="Unassembled WGS sequence"/>
</dbReference>
<comment type="caution">
    <text evidence="2">The sequence shown here is derived from an EMBL/GenBank/DDBJ whole genome shotgun (WGS) entry which is preliminary data.</text>
</comment>
<name>A0A3A6TI08_9GAMM</name>
<dbReference type="EMBL" id="QYYH01000067">
    <property type="protein sequence ID" value="RJY13194.1"/>
    <property type="molecule type" value="Genomic_DNA"/>
</dbReference>
<evidence type="ECO:0000313" key="3">
    <source>
        <dbReference type="Proteomes" id="UP000273022"/>
    </source>
</evidence>
<keyword evidence="3" id="KW-1185">Reference proteome</keyword>
<feature type="signal peptide" evidence="1">
    <location>
        <begin position="1"/>
        <end position="17"/>
    </location>
</feature>
<sequence>MRTLALTLLLLSVNVHASLLNQALHDNQFDTPVGDWMIGQNNQAKYGYARSGEYIFLVTCLKGQSECAALFSQQGGCLDGTIANFNITDGNGQQLSASSPCIENQVFGWDTGLGNVDTKNVNFLFNSLDQVDSESKKFLSVVATIPPNDLKYSATFSLIGGKQVIQFVK</sequence>
<dbReference type="AlphaFoldDB" id="A0A3A6TI08"/>
<protein>
    <submittedName>
        <fullName evidence="2">Uncharacterized protein</fullName>
    </submittedName>
</protein>
<keyword evidence="1" id="KW-0732">Signal</keyword>
<evidence type="ECO:0000256" key="1">
    <source>
        <dbReference type="SAM" id="SignalP"/>
    </source>
</evidence>
<accession>A0A3A6TI08</accession>
<gene>
    <name evidence="2" type="ORF">D5R81_11490</name>
</gene>